<dbReference type="PANTHER" id="PTHR24058">
    <property type="entry name" value="DUAL SPECIFICITY PROTEIN KINASE"/>
    <property type="match status" value="1"/>
</dbReference>
<dbReference type="InterPro" id="IPR000719">
    <property type="entry name" value="Prot_kinase_dom"/>
</dbReference>
<dbReference type="EMBL" id="JAPFFF010000015">
    <property type="protein sequence ID" value="KAK8866919.1"/>
    <property type="molecule type" value="Genomic_DNA"/>
</dbReference>
<keyword evidence="5 6" id="KW-0067">ATP-binding</keyword>
<evidence type="ECO:0000313" key="8">
    <source>
        <dbReference type="EMBL" id="KAK8866919.1"/>
    </source>
</evidence>
<accession>A0ABR2IQY0</accession>
<comment type="caution">
    <text evidence="8">The sequence shown here is derived from an EMBL/GenBank/DDBJ whole genome shotgun (WGS) entry which is preliminary data.</text>
</comment>
<organism evidence="8 9">
    <name type="scientific">Tritrichomonas musculus</name>
    <dbReference type="NCBI Taxonomy" id="1915356"/>
    <lineage>
        <taxon>Eukaryota</taxon>
        <taxon>Metamonada</taxon>
        <taxon>Parabasalia</taxon>
        <taxon>Tritrichomonadida</taxon>
        <taxon>Tritrichomonadidae</taxon>
        <taxon>Tritrichomonas</taxon>
    </lineage>
</organism>
<evidence type="ECO:0000256" key="1">
    <source>
        <dbReference type="ARBA" id="ARBA00022527"/>
    </source>
</evidence>
<evidence type="ECO:0000256" key="5">
    <source>
        <dbReference type="ARBA" id="ARBA00022840"/>
    </source>
</evidence>
<dbReference type="InterPro" id="IPR017441">
    <property type="entry name" value="Protein_kinase_ATP_BS"/>
</dbReference>
<name>A0ABR2IQY0_9EUKA</name>
<dbReference type="Gene3D" id="1.10.510.10">
    <property type="entry name" value="Transferase(Phosphotransferase) domain 1"/>
    <property type="match status" value="2"/>
</dbReference>
<gene>
    <name evidence="8" type="ORF">M9Y10_009888</name>
</gene>
<keyword evidence="4" id="KW-0418">Kinase</keyword>
<evidence type="ECO:0000256" key="6">
    <source>
        <dbReference type="PROSITE-ProRule" id="PRU10141"/>
    </source>
</evidence>
<dbReference type="Proteomes" id="UP001470230">
    <property type="component" value="Unassembled WGS sequence"/>
</dbReference>
<sequence>MCLCEVDSHYFNPLLTLEAYASDKRCVSSPSGNTYEIRDFLGKGIFGEVYTVQNIETGDIFALKMGKIRSGIKDQLDREIYVYEKIEKLDEDDKMSFGTMIESFQTDKYIFIIMELYKYDLLNFLSKRNYNGVPLSFIQKVLRDIVPGILTLKNHNIIHCDLKLENLAVSIDSQVKIIDFGSSILEGETIPDYAQSRYYRAPEVILNLEKNYKVDIWSLGCIAVELYAGLPIFAGESEEQMLQLIQKRVGKFPISMIKKTPRMKEFFKGSKVKSTKRLYDKCYNNLHLEQIINEIKFASDNDDTKQMFISLVKGMLQIDPEKRFTIEEVSDHPFLQNDI</sequence>
<dbReference type="PROSITE" id="PS50011">
    <property type="entry name" value="PROTEIN_KINASE_DOM"/>
    <property type="match status" value="1"/>
</dbReference>
<feature type="domain" description="Protein kinase" evidence="7">
    <location>
        <begin position="35"/>
        <end position="335"/>
    </location>
</feature>
<keyword evidence="2" id="KW-0808">Transferase</keyword>
<evidence type="ECO:0000256" key="2">
    <source>
        <dbReference type="ARBA" id="ARBA00022679"/>
    </source>
</evidence>
<evidence type="ECO:0000256" key="4">
    <source>
        <dbReference type="ARBA" id="ARBA00022777"/>
    </source>
</evidence>
<dbReference type="InterPro" id="IPR050494">
    <property type="entry name" value="Ser_Thr_dual-spec_kinase"/>
</dbReference>
<protein>
    <recommendedName>
        <fullName evidence="7">Protein kinase domain-containing protein</fullName>
    </recommendedName>
</protein>
<keyword evidence="1" id="KW-0723">Serine/threonine-protein kinase</keyword>
<keyword evidence="9" id="KW-1185">Reference proteome</keyword>
<dbReference type="SMART" id="SM00220">
    <property type="entry name" value="S_TKc"/>
    <property type="match status" value="1"/>
</dbReference>
<dbReference type="Pfam" id="PF00069">
    <property type="entry name" value="Pkinase"/>
    <property type="match status" value="1"/>
</dbReference>
<dbReference type="PROSITE" id="PS00107">
    <property type="entry name" value="PROTEIN_KINASE_ATP"/>
    <property type="match status" value="1"/>
</dbReference>
<reference evidence="8 9" key="1">
    <citation type="submission" date="2024-04" db="EMBL/GenBank/DDBJ databases">
        <title>Tritrichomonas musculus Genome.</title>
        <authorList>
            <person name="Alves-Ferreira E."/>
            <person name="Grigg M."/>
            <person name="Lorenzi H."/>
            <person name="Galac M."/>
        </authorList>
    </citation>
    <scope>NUCLEOTIDE SEQUENCE [LARGE SCALE GENOMIC DNA]</scope>
    <source>
        <strain evidence="8 9">EAF2021</strain>
    </source>
</reference>
<evidence type="ECO:0000313" key="9">
    <source>
        <dbReference type="Proteomes" id="UP001470230"/>
    </source>
</evidence>
<keyword evidence="3 6" id="KW-0547">Nucleotide-binding</keyword>
<evidence type="ECO:0000259" key="7">
    <source>
        <dbReference type="PROSITE" id="PS50011"/>
    </source>
</evidence>
<evidence type="ECO:0000256" key="3">
    <source>
        <dbReference type="ARBA" id="ARBA00022741"/>
    </source>
</evidence>
<dbReference type="SUPFAM" id="SSF56112">
    <property type="entry name" value="Protein kinase-like (PK-like)"/>
    <property type="match status" value="1"/>
</dbReference>
<feature type="binding site" evidence="6">
    <location>
        <position position="64"/>
    </location>
    <ligand>
        <name>ATP</name>
        <dbReference type="ChEBI" id="CHEBI:30616"/>
    </ligand>
</feature>
<proteinExistence type="predicted"/>
<dbReference type="InterPro" id="IPR011009">
    <property type="entry name" value="Kinase-like_dom_sf"/>
</dbReference>
<dbReference type="PANTHER" id="PTHR24058:SF17">
    <property type="entry name" value="HOMEODOMAIN INTERACTING PROTEIN KINASE, ISOFORM D"/>
    <property type="match status" value="1"/>
</dbReference>